<protein>
    <submittedName>
        <fullName evidence="1">Uncharacterized protein</fullName>
    </submittedName>
</protein>
<evidence type="ECO:0000313" key="1">
    <source>
        <dbReference type="EMBL" id="EGN91463.1"/>
    </source>
</evidence>
<dbReference type="AlphaFoldDB" id="F8QJQ7"/>
<dbReference type="Proteomes" id="UP000008063">
    <property type="component" value="Unassembled WGS sequence"/>
</dbReference>
<dbReference type="InParanoid" id="F8QJQ7"/>
<keyword evidence="2" id="KW-1185">Reference proteome</keyword>
<accession>F8QJQ7</accession>
<dbReference type="HOGENOM" id="CLU_1579461_0_0_1"/>
<evidence type="ECO:0000313" key="2">
    <source>
        <dbReference type="Proteomes" id="UP000008063"/>
    </source>
</evidence>
<gene>
    <name evidence="1" type="ORF">SERLA73DRAFT_157554</name>
</gene>
<proteinExistence type="predicted"/>
<reference evidence="2" key="1">
    <citation type="journal article" date="2011" name="Science">
        <title>The plant cell wall-decomposing machinery underlies the functional diversity of forest fungi.</title>
        <authorList>
            <person name="Eastwood D.C."/>
            <person name="Floudas D."/>
            <person name="Binder M."/>
            <person name="Majcherczyk A."/>
            <person name="Schneider P."/>
            <person name="Aerts A."/>
            <person name="Asiegbu F.O."/>
            <person name="Baker S.E."/>
            <person name="Barry K."/>
            <person name="Bendiksby M."/>
            <person name="Blumentritt M."/>
            <person name="Coutinho P.M."/>
            <person name="Cullen D."/>
            <person name="de Vries R.P."/>
            <person name="Gathman A."/>
            <person name="Goodell B."/>
            <person name="Henrissat B."/>
            <person name="Ihrmark K."/>
            <person name="Kauserud H."/>
            <person name="Kohler A."/>
            <person name="LaButti K."/>
            <person name="Lapidus A."/>
            <person name="Lavin J.L."/>
            <person name="Lee Y.-H."/>
            <person name="Lindquist E."/>
            <person name="Lilly W."/>
            <person name="Lucas S."/>
            <person name="Morin E."/>
            <person name="Murat C."/>
            <person name="Oguiza J.A."/>
            <person name="Park J."/>
            <person name="Pisabarro A.G."/>
            <person name="Riley R."/>
            <person name="Rosling A."/>
            <person name="Salamov A."/>
            <person name="Schmidt O."/>
            <person name="Schmutz J."/>
            <person name="Skrede I."/>
            <person name="Stenlid J."/>
            <person name="Wiebenga A."/>
            <person name="Xie X."/>
            <person name="Kuees U."/>
            <person name="Hibbett D.S."/>
            <person name="Hoffmeister D."/>
            <person name="Hoegberg N."/>
            <person name="Martin F."/>
            <person name="Grigoriev I.V."/>
            <person name="Watkinson S.C."/>
        </authorList>
    </citation>
    <scope>NUCLEOTIDE SEQUENCE [LARGE SCALE GENOMIC DNA]</scope>
    <source>
        <strain evidence="2">strain S7.3</strain>
    </source>
</reference>
<dbReference type="EMBL" id="GL945679">
    <property type="protein sequence ID" value="EGN91463.1"/>
    <property type="molecule type" value="Genomic_DNA"/>
</dbReference>
<sequence length="169" mass="18799">MSASNCNDQEFVTLAHNSDKQERRENEGSPLRCQWHVTGHMYSSQAVEVAEIMLFVYESYLSRLGWNPFMPVVKGACPCGNVCESLGIRSLVVKELTEEKKEKISHSQEGPTGLPKLPRKFPRAILGGSQELPAFTASSFVFVKIQISISALSTNFILEIINSSKVILH</sequence>
<organism evidence="2">
    <name type="scientific">Serpula lacrymans var. lacrymans (strain S7.3)</name>
    <name type="common">Dry rot fungus</name>
    <dbReference type="NCBI Taxonomy" id="936435"/>
    <lineage>
        <taxon>Eukaryota</taxon>
        <taxon>Fungi</taxon>
        <taxon>Dikarya</taxon>
        <taxon>Basidiomycota</taxon>
        <taxon>Agaricomycotina</taxon>
        <taxon>Agaricomycetes</taxon>
        <taxon>Agaricomycetidae</taxon>
        <taxon>Boletales</taxon>
        <taxon>Coniophorineae</taxon>
        <taxon>Serpulaceae</taxon>
        <taxon>Serpula</taxon>
    </lineage>
</organism>
<name>F8QJQ7_SERL3</name>